<reference evidence="2" key="1">
    <citation type="submission" date="2023-07" db="EMBL/GenBank/DDBJ databases">
        <title>draft genome sequence of fig (Ficus carica).</title>
        <authorList>
            <person name="Takahashi T."/>
            <person name="Nishimura K."/>
        </authorList>
    </citation>
    <scope>NUCLEOTIDE SEQUENCE</scope>
</reference>
<gene>
    <name evidence="2" type="ORF">TIFTF001_034965</name>
</gene>
<evidence type="ECO:0000313" key="3">
    <source>
        <dbReference type="Proteomes" id="UP001187192"/>
    </source>
</evidence>
<dbReference type="Proteomes" id="UP001187192">
    <property type="component" value="Unassembled WGS sequence"/>
</dbReference>
<evidence type="ECO:0000256" key="1">
    <source>
        <dbReference type="SAM" id="MobiDB-lite"/>
    </source>
</evidence>
<proteinExistence type="predicted"/>
<feature type="region of interest" description="Disordered" evidence="1">
    <location>
        <begin position="75"/>
        <end position="118"/>
    </location>
</feature>
<comment type="caution">
    <text evidence="2">The sequence shown here is derived from an EMBL/GenBank/DDBJ whole genome shotgun (WGS) entry which is preliminary data.</text>
</comment>
<name>A0AA88E4P4_FICCA</name>
<organism evidence="2 3">
    <name type="scientific">Ficus carica</name>
    <name type="common">Common fig</name>
    <dbReference type="NCBI Taxonomy" id="3494"/>
    <lineage>
        <taxon>Eukaryota</taxon>
        <taxon>Viridiplantae</taxon>
        <taxon>Streptophyta</taxon>
        <taxon>Embryophyta</taxon>
        <taxon>Tracheophyta</taxon>
        <taxon>Spermatophyta</taxon>
        <taxon>Magnoliopsida</taxon>
        <taxon>eudicotyledons</taxon>
        <taxon>Gunneridae</taxon>
        <taxon>Pentapetalae</taxon>
        <taxon>rosids</taxon>
        <taxon>fabids</taxon>
        <taxon>Rosales</taxon>
        <taxon>Moraceae</taxon>
        <taxon>Ficeae</taxon>
        <taxon>Ficus</taxon>
    </lineage>
</organism>
<dbReference type="EMBL" id="BTGU01000269">
    <property type="protein sequence ID" value="GMN65896.1"/>
    <property type="molecule type" value="Genomic_DNA"/>
</dbReference>
<protein>
    <submittedName>
        <fullName evidence="2">Uncharacterized protein</fullName>
    </submittedName>
</protein>
<keyword evidence="3" id="KW-1185">Reference proteome</keyword>
<evidence type="ECO:0000313" key="2">
    <source>
        <dbReference type="EMBL" id="GMN65896.1"/>
    </source>
</evidence>
<accession>A0AA88E4P4</accession>
<sequence length="118" mass="12785">MLMTDPRRPPDTRKCRLLLLVGLVGHLLIVSMSHQPLMTAHQLLSHGKSLPAANYSDKHCCPLADDASGTPSFAARGLGPRGAHSLGHSSCKPTYPWGTLDSRPDRVAPSIRTRGKRL</sequence>
<dbReference type="AlphaFoldDB" id="A0AA88E4P4"/>